<dbReference type="GO" id="GO:0016787">
    <property type="term" value="F:hydrolase activity"/>
    <property type="evidence" value="ECO:0007669"/>
    <property type="project" value="UniProtKB-KW"/>
</dbReference>
<reference evidence="1 2" key="1">
    <citation type="journal article" date="2015" name="Nature">
        <title>rRNA introns, odd ribosomes, and small enigmatic genomes across a large radiation of phyla.</title>
        <authorList>
            <person name="Brown C.T."/>
            <person name="Hug L.A."/>
            <person name="Thomas B.C."/>
            <person name="Sharon I."/>
            <person name="Castelle C.J."/>
            <person name="Singh A."/>
            <person name="Wilkins M.J."/>
            <person name="Williams K.H."/>
            <person name="Banfield J.F."/>
        </authorList>
    </citation>
    <scope>NUCLEOTIDE SEQUENCE [LARGE SCALE GENOMIC DNA]</scope>
</reference>
<dbReference type="PANTHER" id="PTHR39189:SF1">
    <property type="entry name" value="UPF0173 METAL-DEPENDENT HYDROLASE YTKL"/>
    <property type="match status" value="1"/>
</dbReference>
<evidence type="ECO:0000313" key="2">
    <source>
        <dbReference type="Proteomes" id="UP000034810"/>
    </source>
</evidence>
<dbReference type="Proteomes" id="UP000034810">
    <property type="component" value="Unassembled WGS sequence"/>
</dbReference>
<proteinExistence type="predicted"/>
<dbReference type="SUPFAM" id="SSF56281">
    <property type="entry name" value="Metallo-hydrolase/oxidoreductase"/>
    <property type="match status" value="1"/>
</dbReference>
<dbReference type="PANTHER" id="PTHR39189">
    <property type="entry name" value="UPF0173 METAL-DEPENDENT HYDROLASE YTKL"/>
    <property type="match status" value="1"/>
</dbReference>
<evidence type="ECO:0000313" key="1">
    <source>
        <dbReference type="EMBL" id="KKS82523.1"/>
    </source>
</evidence>
<dbReference type="EMBL" id="LCFA01000009">
    <property type="protein sequence ID" value="KKS82523.1"/>
    <property type="molecule type" value="Genomic_DNA"/>
</dbReference>
<protein>
    <submittedName>
        <fullName evidence="1">Zn-dependent hydrolase of the beta-lactamase fold-like protein</fullName>
    </submittedName>
</protein>
<dbReference type="Pfam" id="PF13483">
    <property type="entry name" value="Lactamase_B_3"/>
    <property type="match status" value="1"/>
</dbReference>
<name>A0A0G1F6M5_9BACT</name>
<organism evidence="1 2">
    <name type="scientific">Candidatus Wolfebacteria bacterium GW2011_GWC1_43_10</name>
    <dbReference type="NCBI Taxonomy" id="1619011"/>
    <lineage>
        <taxon>Bacteria</taxon>
        <taxon>Candidatus Wolfeibacteriota</taxon>
    </lineage>
</organism>
<keyword evidence="1" id="KW-0378">Hydrolase</keyword>
<dbReference type="AlphaFoldDB" id="A0A0G1F6M5"/>
<accession>A0A0G1F6M5</accession>
<dbReference type="InterPro" id="IPR036866">
    <property type="entry name" value="RibonucZ/Hydroxyglut_hydro"/>
</dbReference>
<gene>
    <name evidence="1" type="ORF">UV58_C0009G0005</name>
</gene>
<dbReference type="Gene3D" id="3.60.15.10">
    <property type="entry name" value="Ribonuclease Z/Hydroxyacylglutathione hydrolase-like"/>
    <property type="match status" value="1"/>
</dbReference>
<sequence>MVISWYGEGCFKIQSGERVVLTDPPEPVSGIGAPRLKADVLIKTICPWPSPKSIGENADFIVLGAGEYDVGGVKIRGFSLNSESSDKFFKTVFVIRWDQITIGLLGHLSSQPPPEIMENFEEVDILIAPAGGTPFLSQELVGKLVKQLNPKIFLPSFYKVAGLKRKAQGVEEIFSRFNGEAERGLERFVFKKKDLEALKKTKIVTLKI</sequence>
<comment type="caution">
    <text evidence="1">The sequence shown here is derived from an EMBL/GenBank/DDBJ whole genome shotgun (WGS) entry which is preliminary data.</text>
</comment>